<protein>
    <submittedName>
        <fullName evidence="1">Uncharacterized protein</fullName>
    </submittedName>
</protein>
<organism evidence="1 2">
    <name type="scientific">Aeromonas phage LAh10</name>
    <dbReference type="NCBI Taxonomy" id="2591025"/>
    <lineage>
        <taxon>Viruses</taxon>
        <taxon>Duplodnaviria</taxon>
        <taxon>Heunggongvirae</taxon>
        <taxon>Uroviricota</taxon>
        <taxon>Caudoviricetes</taxon>
        <taxon>Chimalliviridae</taxon>
        <taxon>Ludhianavirus</taxon>
        <taxon>Ludhianavirus LAh10</taxon>
    </lineage>
</organism>
<sequence length="134" mass="14868">MLRSGLNPLLITEEDISVSESKDESVPTGPVPGVLSPITWLMYYAKSDVASFEGEFDGVMYKLSLSRSTITREVTGYIGRGRINATDITIRGTQYTWLTSDLDTDTNKYPDELGEGKINKLGLEVHEFVKSLND</sequence>
<dbReference type="EMBL" id="MK838116">
    <property type="protein sequence ID" value="QDH47196.1"/>
    <property type="molecule type" value="Genomic_DNA"/>
</dbReference>
<dbReference type="Proteomes" id="UP000318420">
    <property type="component" value="Segment"/>
</dbReference>
<proteinExistence type="predicted"/>
<accession>A0A514A1T1</accession>
<keyword evidence="2" id="KW-1185">Reference proteome</keyword>
<evidence type="ECO:0000313" key="2">
    <source>
        <dbReference type="Proteomes" id="UP000318420"/>
    </source>
</evidence>
<reference evidence="1 2" key="1">
    <citation type="submission" date="2019-04" db="EMBL/GenBank/DDBJ databases">
        <title>Novel bacteriophages capable of disrupting biofilms from clinical strains of Aeromonas hydrophila with intrinsic antibiotic resistance.</title>
        <authorList>
            <person name="Kabwe M."/>
            <person name="Brown T.L."/>
            <person name="Speirs L."/>
            <person name="Ku H."/>
            <person name="Leach M."/>
            <person name="Chan H.T."/>
            <person name="Petrovski S."/>
            <person name="Lock P."/>
            <person name="Tucci J."/>
        </authorList>
    </citation>
    <scope>NUCLEOTIDE SEQUENCE [LARGE SCALE GENOMIC DNA]</scope>
</reference>
<evidence type="ECO:0000313" key="1">
    <source>
        <dbReference type="EMBL" id="QDH47196.1"/>
    </source>
</evidence>
<name>A0A514A1T1_9CAUD</name>
<gene>
    <name evidence="1" type="ORF">LAh10_73</name>
</gene>